<comment type="caution">
    <text evidence="1">The sequence shown here is derived from an EMBL/GenBank/DDBJ whole genome shotgun (WGS) entry which is preliminary data.</text>
</comment>
<sequence>MLVLDVKGRVTPEYSKTHLRIPFQLDEDCCRLQLKFEYAPKVLEDRERSLDLLEQSFESYLLPEQREPAITQAERYLPLKNLITLSLDDPLGYRGACHRHDSIQELTLSAGQASPGLMPGPLPAGDWQVTLSIHCIVTDSCDYRLQIWTEKELKAG</sequence>
<name>A0ABW3S879_9BACL</name>
<dbReference type="RefSeq" id="WP_240267353.1">
    <property type="nucleotide sequence ID" value="NZ_JAKSXN010000001.1"/>
</dbReference>
<keyword evidence="2" id="KW-1185">Reference proteome</keyword>
<gene>
    <name evidence="1" type="ORF">ACFQ2Z_02325</name>
</gene>
<reference evidence="2" key="1">
    <citation type="journal article" date="2019" name="Int. J. Syst. Evol. Microbiol.">
        <title>The Global Catalogue of Microorganisms (GCM) 10K type strain sequencing project: providing services to taxonomists for standard genome sequencing and annotation.</title>
        <authorList>
            <consortium name="The Broad Institute Genomics Platform"/>
            <consortium name="The Broad Institute Genome Sequencing Center for Infectious Disease"/>
            <person name="Wu L."/>
            <person name="Ma J."/>
        </authorList>
    </citation>
    <scope>NUCLEOTIDE SEQUENCE [LARGE SCALE GENOMIC DNA]</scope>
    <source>
        <strain evidence="2">CCUG 48216</strain>
    </source>
</reference>
<evidence type="ECO:0000313" key="1">
    <source>
        <dbReference type="EMBL" id="MFD1180185.1"/>
    </source>
</evidence>
<proteinExistence type="predicted"/>
<evidence type="ECO:0000313" key="2">
    <source>
        <dbReference type="Proteomes" id="UP001597211"/>
    </source>
</evidence>
<dbReference type="Proteomes" id="UP001597211">
    <property type="component" value="Unassembled WGS sequence"/>
</dbReference>
<protein>
    <submittedName>
        <fullName evidence="1">Uncharacterized protein</fullName>
    </submittedName>
</protein>
<organism evidence="1 2">
    <name type="scientific">Paenibacillus timonensis</name>
    <dbReference type="NCBI Taxonomy" id="225915"/>
    <lineage>
        <taxon>Bacteria</taxon>
        <taxon>Bacillati</taxon>
        <taxon>Bacillota</taxon>
        <taxon>Bacilli</taxon>
        <taxon>Bacillales</taxon>
        <taxon>Paenibacillaceae</taxon>
        <taxon>Paenibacillus</taxon>
    </lineage>
</organism>
<dbReference type="EMBL" id="JBHTKZ010000002">
    <property type="protein sequence ID" value="MFD1180185.1"/>
    <property type="molecule type" value="Genomic_DNA"/>
</dbReference>
<accession>A0ABW3S879</accession>